<dbReference type="Gene3D" id="3.40.190.10">
    <property type="entry name" value="Periplasmic binding protein-like II"/>
    <property type="match status" value="1"/>
</dbReference>
<evidence type="ECO:0000313" key="3">
    <source>
        <dbReference type="EMBL" id="MBC9178901.1"/>
    </source>
</evidence>
<dbReference type="Gene3D" id="3.40.190.150">
    <property type="entry name" value="Bordetella uptake gene, domain 1"/>
    <property type="match status" value="1"/>
</dbReference>
<dbReference type="InterPro" id="IPR005064">
    <property type="entry name" value="BUG"/>
</dbReference>
<gene>
    <name evidence="3" type="ORF">IBL25_18310</name>
</gene>
<evidence type="ECO:0000256" key="2">
    <source>
        <dbReference type="SAM" id="SignalP"/>
    </source>
</evidence>
<proteinExistence type="inferred from homology"/>
<comment type="caution">
    <text evidence="3">The sequence shown here is derived from an EMBL/GenBank/DDBJ whole genome shotgun (WGS) entry which is preliminary data.</text>
</comment>
<dbReference type="PANTHER" id="PTHR42928:SF5">
    <property type="entry name" value="BLR1237 PROTEIN"/>
    <property type="match status" value="1"/>
</dbReference>
<evidence type="ECO:0000313" key="4">
    <source>
        <dbReference type="Proteomes" id="UP000603940"/>
    </source>
</evidence>
<dbReference type="PANTHER" id="PTHR42928">
    <property type="entry name" value="TRICARBOXYLATE-BINDING PROTEIN"/>
    <property type="match status" value="1"/>
</dbReference>
<accession>A0ABR7RAP1</accession>
<keyword evidence="2" id="KW-0732">Signal</keyword>
<sequence length="323" mass="34031">MQRRNMLAALTLIPFARHAMAQAPWPDRPVRFINPFSAGSAVDVVTRLLGQNLSERLGQQFIVENRTGASGNIGTEAVAKARGDGYTLLVGSPGTMAINPYLFRTLPYDAEKDFVALSHAVSFPQAIIVNPKLGIRSLPELVARVKAEPGKLNYGSSGSGTTSHLAVELFKAALGLDMVHVPFRGGSQAVQAVIGGEIQVAVEGVPSLPGMIGQGLVLPLAVTSAERSTLLPDVPAIAETVPGFDAAAWIIYFAPAGTPAVLVETISAELHKSLHAPEVRQKLLEQGATIHGGSAAQTAAFHRAEMRKWKRAVEISGAKVDGG</sequence>
<feature type="chain" id="PRO_5046855409" evidence="2">
    <location>
        <begin position="22"/>
        <end position="323"/>
    </location>
</feature>
<dbReference type="Proteomes" id="UP000603940">
    <property type="component" value="Unassembled WGS sequence"/>
</dbReference>
<evidence type="ECO:0000256" key="1">
    <source>
        <dbReference type="ARBA" id="ARBA00006987"/>
    </source>
</evidence>
<dbReference type="RefSeq" id="WP_187779969.1">
    <property type="nucleotide sequence ID" value="NZ_JACTUZ010000105.1"/>
</dbReference>
<dbReference type="CDD" id="cd13578">
    <property type="entry name" value="PBP2_Bug27"/>
    <property type="match status" value="1"/>
</dbReference>
<dbReference type="EMBL" id="JACTUZ010000105">
    <property type="protein sequence ID" value="MBC9178901.1"/>
    <property type="molecule type" value="Genomic_DNA"/>
</dbReference>
<dbReference type="SUPFAM" id="SSF53850">
    <property type="entry name" value="Periplasmic binding protein-like II"/>
    <property type="match status" value="1"/>
</dbReference>
<reference evidence="3 4" key="1">
    <citation type="journal article" date="2009" name="Int. J. Syst. Evol. Microbiol.">
        <title>Transfer of Teichococcus ludipueritiae and Muricoccus roseus to the genus Roseomonas, as Roseomonas ludipueritiae comb. nov. and Roseomonas rosea comb. nov., respectively, and emended description of the genus Roseomonas.</title>
        <authorList>
            <person name="Sanchez-Porro C."/>
            <person name="Gallego V."/>
            <person name="Busse H.J."/>
            <person name="Kampfer P."/>
            <person name="Ventosa A."/>
        </authorList>
    </citation>
    <scope>NUCLEOTIDE SEQUENCE [LARGE SCALE GENOMIC DNA]</scope>
    <source>
        <strain evidence="3 4">DSM 14915</strain>
    </source>
</reference>
<dbReference type="InterPro" id="IPR042100">
    <property type="entry name" value="Bug_dom1"/>
</dbReference>
<organism evidence="3 4">
    <name type="scientific">Pseudoroseomonas ludipueritiae</name>
    <dbReference type="NCBI Taxonomy" id="198093"/>
    <lineage>
        <taxon>Bacteria</taxon>
        <taxon>Pseudomonadati</taxon>
        <taxon>Pseudomonadota</taxon>
        <taxon>Alphaproteobacteria</taxon>
        <taxon>Acetobacterales</taxon>
        <taxon>Acetobacteraceae</taxon>
        <taxon>Pseudoroseomonas</taxon>
    </lineage>
</organism>
<name>A0ABR7RAP1_9PROT</name>
<keyword evidence="4" id="KW-1185">Reference proteome</keyword>
<protein>
    <submittedName>
        <fullName evidence="3">Tripartite tricarboxylate transporter substrate binding protein</fullName>
    </submittedName>
</protein>
<feature type="signal peptide" evidence="2">
    <location>
        <begin position="1"/>
        <end position="21"/>
    </location>
</feature>
<dbReference type="Pfam" id="PF03401">
    <property type="entry name" value="TctC"/>
    <property type="match status" value="1"/>
</dbReference>
<comment type="similarity">
    <text evidence="1">Belongs to the UPF0065 (bug) family.</text>
</comment>
<dbReference type="PIRSF" id="PIRSF017082">
    <property type="entry name" value="YflP"/>
    <property type="match status" value="1"/>
</dbReference>